<dbReference type="Pfam" id="PF02582">
    <property type="entry name" value="DUF155"/>
    <property type="match status" value="1"/>
</dbReference>
<dbReference type="Proteomes" id="UP001190700">
    <property type="component" value="Unassembled WGS sequence"/>
</dbReference>
<reference evidence="3 4" key="1">
    <citation type="journal article" date="2015" name="Genome Biol. Evol.">
        <title>Comparative Genomics of a Bacterivorous Green Alga Reveals Evolutionary Causalities and Consequences of Phago-Mixotrophic Mode of Nutrition.</title>
        <authorList>
            <person name="Burns J.A."/>
            <person name="Paasch A."/>
            <person name="Narechania A."/>
            <person name="Kim E."/>
        </authorList>
    </citation>
    <scope>NUCLEOTIDE SEQUENCE [LARGE SCALE GENOMIC DNA]</scope>
    <source>
        <strain evidence="3 4">PLY_AMNH</strain>
    </source>
</reference>
<dbReference type="AlphaFoldDB" id="A0AAE0KWB7"/>
<name>A0AAE0KWB7_9CHLO</name>
<evidence type="ECO:0000259" key="2">
    <source>
        <dbReference type="Pfam" id="PF02582"/>
    </source>
</evidence>
<proteinExistence type="inferred from homology"/>
<dbReference type="InterPro" id="IPR003734">
    <property type="entry name" value="DUF155"/>
</dbReference>
<evidence type="ECO:0000313" key="4">
    <source>
        <dbReference type="Proteomes" id="UP001190700"/>
    </source>
</evidence>
<evidence type="ECO:0000313" key="3">
    <source>
        <dbReference type="EMBL" id="KAK3263147.1"/>
    </source>
</evidence>
<dbReference type="EMBL" id="LGRX02015676">
    <property type="protein sequence ID" value="KAK3263147.1"/>
    <property type="molecule type" value="Genomic_DNA"/>
</dbReference>
<protein>
    <recommendedName>
        <fullName evidence="2">DUF155 domain-containing protein</fullName>
    </recommendedName>
</protein>
<comment type="caution">
    <text evidence="3">The sequence shown here is derived from an EMBL/GenBank/DDBJ whole genome shotgun (WGS) entry which is preliminary data.</text>
</comment>
<sequence>MWRLRQQQYSSYVGTITSIVSPKIKASNSFFAISGHAPFKSPYPSHRYSSLNSTQKESSYFKSRPQTSWIRATDVSFHLSPSQDASYSKTLEAQWKFDSTSPPGIARQFHSSSLLSSVGRDTKDVCKDDRENLDRVPEIGAQDIHPVYQHQDEGYGDHFVPYRSDATFQLTGEARLPVKAFHIGESIDINALSEFYHTRPQSLSRDSLLVILPDVTVSPPRFIMVFKYGSLVCFNLHPEDIREIIVETRLRAFGAFNEMHSDDYWIVLQPALSTWSVFKGDYVILKRLDVQNIRVVGNVLGQTVALYHYELKVDTMLELFSQLNSKMEATGNISMSKANLFQLVASLNKMMVDVITKLGLLRRSDTAWKYAQYGQVLEGMRHEFELKDRFDSLHYKLELIITQAQFYMEMMQHNRSDALEWTIIILIMGEIAVSVYDMATRI</sequence>
<accession>A0AAE0KWB7</accession>
<dbReference type="PANTHER" id="PTHR16255">
    <property type="entry name" value="REQUIRED FOR MEIOTIC NUCLEAR DIVISION PROTEIN 1 HOMOLOG"/>
    <property type="match status" value="1"/>
</dbReference>
<gene>
    <name evidence="3" type="ORF">CYMTET_28034</name>
</gene>
<feature type="domain" description="DUF155" evidence="2">
    <location>
        <begin position="223"/>
        <end position="393"/>
    </location>
</feature>
<comment type="similarity">
    <text evidence="1">Belongs to the RMD1/sif2 family.</text>
</comment>
<dbReference type="GO" id="GO:0005739">
    <property type="term" value="C:mitochondrion"/>
    <property type="evidence" value="ECO:0007669"/>
    <property type="project" value="UniProtKB-ARBA"/>
</dbReference>
<evidence type="ECO:0000256" key="1">
    <source>
        <dbReference type="ARBA" id="ARBA00008306"/>
    </source>
</evidence>
<organism evidence="3 4">
    <name type="scientific">Cymbomonas tetramitiformis</name>
    <dbReference type="NCBI Taxonomy" id="36881"/>
    <lineage>
        <taxon>Eukaryota</taxon>
        <taxon>Viridiplantae</taxon>
        <taxon>Chlorophyta</taxon>
        <taxon>Pyramimonadophyceae</taxon>
        <taxon>Pyramimonadales</taxon>
        <taxon>Pyramimonadaceae</taxon>
        <taxon>Cymbomonas</taxon>
    </lineage>
</organism>
<keyword evidence="4" id="KW-1185">Reference proteome</keyword>
<dbReference type="PANTHER" id="PTHR16255:SF6">
    <property type="entry name" value="PROTEIN RETARDED ROOT GROWTH-LIKE"/>
    <property type="match status" value="1"/>
</dbReference>
<dbReference type="InterPro" id="IPR051624">
    <property type="entry name" value="RMD1/Sad1-interacting"/>
</dbReference>